<feature type="transmembrane region" description="Helical" evidence="1">
    <location>
        <begin position="35"/>
        <end position="58"/>
    </location>
</feature>
<dbReference type="InterPro" id="IPR000160">
    <property type="entry name" value="GGDEF_dom"/>
</dbReference>
<dbReference type="SUPFAM" id="SSF55073">
    <property type="entry name" value="Nucleotide cyclase"/>
    <property type="match status" value="1"/>
</dbReference>
<feature type="domain" description="EAL" evidence="2">
    <location>
        <begin position="411"/>
        <end position="661"/>
    </location>
</feature>
<dbReference type="AlphaFoldDB" id="A0A2T6B2H4"/>
<feature type="domain" description="GGDEF" evidence="3">
    <location>
        <begin position="269"/>
        <end position="402"/>
    </location>
</feature>
<evidence type="ECO:0000313" key="5">
    <source>
        <dbReference type="Proteomes" id="UP000244069"/>
    </source>
</evidence>
<dbReference type="InterPro" id="IPR043128">
    <property type="entry name" value="Rev_trsase/Diguanyl_cyclase"/>
</dbReference>
<dbReference type="PROSITE" id="PS50883">
    <property type="entry name" value="EAL"/>
    <property type="match status" value="1"/>
</dbReference>
<dbReference type="RefSeq" id="WP_107975175.1">
    <property type="nucleotide sequence ID" value="NZ_BMEZ01000005.1"/>
</dbReference>
<dbReference type="Gene3D" id="3.30.70.270">
    <property type="match status" value="1"/>
</dbReference>
<feature type="transmembrane region" description="Helical" evidence="1">
    <location>
        <begin position="96"/>
        <end position="114"/>
    </location>
</feature>
<evidence type="ECO:0000259" key="2">
    <source>
        <dbReference type="PROSITE" id="PS50883"/>
    </source>
</evidence>
<dbReference type="Pfam" id="PF00563">
    <property type="entry name" value="EAL"/>
    <property type="match status" value="1"/>
</dbReference>
<dbReference type="PANTHER" id="PTHR44757:SF2">
    <property type="entry name" value="BIOFILM ARCHITECTURE MAINTENANCE PROTEIN MBAA"/>
    <property type="match status" value="1"/>
</dbReference>
<keyword evidence="5" id="KW-1185">Reference proteome</keyword>
<dbReference type="SUPFAM" id="SSF141868">
    <property type="entry name" value="EAL domain-like"/>
    <property type="match status" value="1"/>
</dbReference>
<dbReference type="SMART" id="SM00267">
    <property type="entry name" value="GGDEF"/>
    <property type="match status" value="1"/>
</dbReference>
<feature type="transmembrane region" description="Helical" evidence="1">
    <location>
        <begin position="6"/>
        <end position="23"/>
    </location>
</feature>
<evidence type="ECO:0000259" key="3">
    <source>
        <dbReference type="PROSITE" id="PS50887"/>
    </source>
</evidence>
<dbReference type="Pfam" id="PF00990">
    <property type="entry name" value="GGDEF"/>
    <property type="match status" value="1"/>
</dbReference>
<dbReference type="NCBIfam" id="TIGR00254">
    <property type="entry name" value="GGDEF"/>
    <property type="match status" value="1"/>
</dbReference>
<reference evidence="4 5" key="1">
    <citation type="submission" date="2018-04" db="EMBL/GenBank/DDBJ databases">
        <title>Genomic Encyclopedia of Archaeal and Bacterial Type Strains, Phase II (KMG-II): from individual species to whole genera.</title>
        <authorList>
            <person name="Goeker M."/>
        </authorList>
    </citation>
    <scope>NUCLEOTIDE SEQUENCE [LARGE SCALE GENOMIC DNA]</scope>
    <source>
        <strain evidence="4 5">DSM 29329</strain>
    </source>
</reference>
<dbReference type="InterPro" id="IPR035919">
    <property type="entry name" value="EAL_sf"/>
</dbReference>
<dbReference type="CDD" id="cd01949">
    <property type="entry name" value="GGDEF"/>
    <property type="match status" value="1"/>
</dbReference>
<keyword evidence="1" id="KW-0812">Transmembrane</keyword>
<evidence type="ECO:0000313" key="4">
    <source>
        <dbReference type="EMBL" id="PTX50269.1"/>
    </source>
</evidence>
<dbReference type="CDD" id="cd01948">
    <property type="entry name" value="EAL"/>
    <property type="match status" value="1"/>
</dbReference>
<name>A0A2T6B2H4_9RHOB</name>
<keyword evidence="1" id="KW-1133">Transmembrane helix</keyword>
<protein>
    <submittedName>
        <fullName evidence="4">Diguanylate cyclase/phosphodiesterase</fullName>
    </submittedName>
</protein>
<organism evidence="4 5">
    <name type="scientific">Allosediminivita pacifica</name>
    <dbReference type="NCBI Taxonomy" id="1267769"/>
    <lineage>
        <taxon>Bacteria</taxon>
        <taxon>Pseudomonadati</taxon>
        <taxon>Pseudomonadota</taxon>
        <taxon>Alphaproteobacteria</taxon>
        <taxon>Rhodobacterales</taxon>
        <taxon>Paracoccaceae</taxon>
        <taxon>Allosediminivita</taxon>
    </lineage>
</organism>
<feature type="transmembrane region" description="Helical" evidence="1">
    <location>
        <begin position="159"/>
        <end position="181"/>
    </location>
</feature>
<dbReference type="Gene3D" id="3.20.20.450">
    <property type="entry name" value="EAL domain"/>
    <property type="match status" value="1"/>
</dbReference>
<dbReference type="Proteomes" id="UP000244069">
    <property type="component" value="Unassembled WGS sequence"/>
</dbReference>
<dbReference type="OrthoDB" id="9814202at2"/>
<feature type="transmembrane region" description="Helical" evidence="1">
    <location>
        <begin position="126"/>
        <end position="147"/>
    </location>
</feature>
<feature type="transmembrane region" description="Helical" evidence="1">
    <location>
        <begin position="64"/>
        <end position="84"/>
    </location>
</feature>
<dbReference type="InterPro" id="IPR001633">
    <property type="entry name" value="EAL_dom"/>
</dbReference>
<sequence>MILAASLLSLVNAYLIALYLQRLKSMTRRRRLAMITLTGAMSGVSVWSVSHLLVASYIPHLPVSLDGVMVAVQIVICVIYYEVLTFTSLSPVRWHHMVGLFLVPFFPALVNFWALTNFAGAEDVDFAVFLKASLWFALAGGAMALLAPKDPGRDVAPALPFATVNTLLVLILHFVMVRAYGLGPDEVLALAVEPSGSFGSATLLVPVALANILIILCSSASFFADHEATQEAVTRYRKLALEDRLTGLPNRASMHAQLEKRLADPDAEGCLVAALIDLDRFKEVNDLHGHAAGDALLVSLSKYLRGRLGPDETLYRLGGDEFVALKAHAENREEGLAFGQFLCDAVLAFEAPVTGDIKVGASVGVSVFPEDGTSAAQLLSRADLAMYAAKRSGRNLSLSFTSDMEQETRRKTELSAELDGAVARGELTLCYQPQVDAVSRAVVGFEALLRWTGPRVGEVAPSEFVPIAEESGQIIRIGEWVLREACREAASWDAPHRIAVNVAPGQLIRNEFVPFLAGVLRETGLPAHRLELEVTESGFHRDKDKAIATLVQCRALGVKISMDDFGTGYSSLSMFLECSFDRLKIDASFIRHVTDDENSSFIVRAILALAASNGMSVVAEGVETETQRAFLIREGCDELQGYMFGAAIPAEETRQRYGLVTDAAGPALGALG</sequence>
<dbReference type="PANTHER" id="PTHR44757">
    <property type="entry name" value="DIGUANYLATE CYCLASE DGCP"/>
    <property type="match status" value="1"/>
</dbReference>
<dbReference type="InterPro" id="IPR052155">
    <property type="entry name" value="Biofilm_reg_signaling"/>
</dbReference>
<dbReference type="SMART" id="SM00052">
    <property type="entry name" value="EAL"/>
    <property type="match status" value="1"/>
</dbReference>
<dbReference type="EMBL" id="QBKN01000005">
    <property type="protein sequence ID" value="PTX50269.1"/>
    <property type="molecule type" value="Genomic_DNA"/>
</dbReference>
<dbReference type="PROSITE" id="PS50887">
    <property type="entry name" value="GGDEF"/>
    <property type="match status" value="1"/>
</dbReference>
<evidence type="ECO:0000256" key="1">
    <source>
        <dbReference type="SAM" id="Phobius"/>
    </source>
</evidence>
<comment type="caution">
    <text evidence="4">The sequence shown here is derived from an EMBL/GenBank/DDBJ whole genome shotgun (WGS) entry which is preliminary data.</text>
</comment>
<keyword evidence="1" id="KW-0472">Membrane</keyword>
<proteinExistence type="predicted"/>
<gene>
    <name evidence="4" type="ORF">C8N44_105129</name>
</gene>
<accession>A0A2T6B2H4</accession>
<dbReference type="InterPro" id="IPR029787">
    <property type="entry name" value="Nucleotide_cyclase"/>
</dbReference>